<dbReference type="PRINTS" id="PR00481">
    <property type="entry name" value="LAMNOPPTDASE"/>
</dbReference>
<keyword evidence="2 10" id="KW-0031">Aminopeptidase</keyword>
<dbReference type="CDD" id="cd00433">
    <property type="entry name" value="Peptidase_M17"/>
    <property type="match status" value="1"/>
</dbReference>
<evidence type="ECO:0000259" key="8">
    <source>
        <dbReference type="PROSITE" id="PS00631"/>
    </source>
</evidence>
<dbReference type="KEGG" id="aact:ACT75_07740"/>
<keyword evidence="4" id="KW-0645">Protease</keyword>
<dbReference type="InterPro" id="IPR008330">
    <property type="entry name" value="Pept_M17_PepB"/>
</dbReference>
<dbReference type="RefSeq" id="WP_005552844.1">
    <property type="nucleotide sequence ID" value="NZ_CP012959.1"/>
</dbReference>
<proteinExistence type="inferred from homology"/>
<dbReference type="PANTHER" id="PTHR11963:SF20">
    <property type="entry name" value="PEPTIDASE B"/>
    <property type="match status" value="1"/>
</dbReference>
<evidence type="ECO:0000313" key="9">
    <source>
        <dbReference type="EMBL" id="AMQ94419.1"/>
    </source>
</evidence>
<dbReference type="InterPro" id="IPR047620">
    <property type="entry name" value="M17_PepB-like_N"/>
</dbReference>
<dbReference type="GO" id="GO:0030145">
    <property type="term" value="F:manganese ion binding"/>
    <property type="evidence" value="ECO:0007669"/>
    <property type="project" value="InterPro"/>
</dbReference>
<reference evidence="10 12" key="2">
    <citation type="submission" date="2019-08" db="EMBL/GenBank/DDBJ databases">
        <title>Whole genome sequencing of Aggregatibacter actinomycetemcomitans cultured from blood stream infections in Denmark reveals a novel phylogenetic lineage expressing serotype a membrane O polysaccharide.</title>
        <authorList>
            <person name="Nedergaard S."/>
            <person name="Kobel C.M."/>
            <person name="Nielsen M.B."/>
            <person name="Moeller R.T."/>
            <person name="Jensen A.B."/>
            <person name="Noerskov-Lauritsen N."/>
        </authorList>
    </citation>
    <scope>NUCLEOTIDE SEQUENCE [LARGE SCALE GENOMIC DNA]</scope>
    <source>
        <strain evidence="10 12">PN_563</strain>
    </source>
</reference>
<evidence type="ECO:0000256" key="1">
    <source>
        <dbReference type="ARBA" id="ARBA00009528"/>
    </source>
</evidence>
<evidence type="ECO:0000256" key="5">
    <source>
        <dbReference type="ARBA" id="ARBA00022723"/>
    </source>
</evidence>
<dbReference type="Pfam" id="PF12404">
    <property type="entry name" value="DUF3663"/>
    <property type="match status" value="1"/>
</dbReference>
<evidence type="ECO:0000313" key="12">
    <source>
        <dbReference type="Proteomes" id="UP000323012"/>
    </source>
</evidence>
<keyword evidence="7" id="KW-0464">Manganese</keyword>
<name>A0A142G189_AGGAC</name>
<evidence type="ECO:0000256" key="7">
    <source>
        <dbReference type="ARBA" id="ARBA00023211"/>
    </source>
</evidence>
<dbReference type="EMBL" id="VSED01000004">
    <property type="protein sequence ID" value="TYA39627.1"/>
    <property type="molecule type" value="Genomic_DNA"/>
</dbReference>
<keyword evidence="3" id="KW-0963">Cytoplasm</keyword>
<comment type="similarity">
    <text evidence="1">Belongs to the peptidase M17 family.</text>
</comment>
<dbReference type="GO" id="GO:0005737">
    <property type="term" value="C:cytoplasm"/>
    <property type="evidence" value="ECO:0007669"/>
    <property type="project" value="InterPro"/>
</dbReference>
<dbReference type="EMBL" id="CP012959">
    <property type="protein sequence ID" value="AMQ94419.1"/>
    <property type="molecule type" value="Genomic_DNA"/>
</dbReference>
<dbReference type="AlphaFoldDB" id="A0A142G189"/>
<dbReference type="EC" id="3.4.11.23" evidence="9 10"/>
<protein>
    <submittedName>
        <fullName evidence="9 10">Aminopeptidase</fullName>
        <ecNumber evidence="9 10">3.4.11.23</ecNumber>
    </submittedName>
</protein>
<keyword evidence="6 10" id="KW-0378">Hydrolase</keyword>
<dbReference type="SUPFAM" id="SSF53187">
    <property type="entry name" value="Zn-dependent exopeptidases"/>
    <property type="match status" value="1"/>
</dbReference>
<dbReference type="PIRSF" id="PIRSF036388">
    <property type="entry name" value="Ctsl_amnpptdse_B"/>
    <property type="match status" value="1"/>
</dbReference>
<dbReference type="InterPro" id="IPR011356">
    <property type="entry name" value="Leucine_aapep/pepB"/>
</dbReference>
<gene>
    <name evidence="10" type="primary">pepB</name>
    <name evidence="9" type="ORF">ACT75_07740</name>
    <name evidence="10" type="ORF">FXB79_02770</name>
</gene>
<dbReference type="PANTHER" id="PTHR11963">
    <property type="entry name" value="LEUCINE AMINOPEPTIDASE-RELATED"/>
    <property type="match status" value="1"/>
</dbReference>
<evidence type="ECO:0000256" key="4">
    <source>
        <dbReference type="ARBA" id="ARBA00022670"/>
    </source>
</evidence>
<sequence>MSMQVLLSNQPASAAWGEKALISFNEDKATIHLTDFSDRTSVQKAARKLQNQGISNVTLSGEHWQLENCWAFYQGFYNAKKHFKVQFPTLSAAQQQELNHRIQCGDFVREIINLPAAILTPEELAQRAAKFIVQTAEQQGKKSAVGFSIVSREELLERGYHGLWQVGKGSQNLPAMLQLDFNPTGSPDAPVLACLVGKGITFDSGGYSIKPSDGMSTMRTDMGGAALLTGALGLAILRGLNQRVKLFLCCAENLVSSRAFKLGDIIQYRNGVTVEILNTDAEGRLVLADGLIDADAQQPQFIVDCATLTGAAKVAVGNDYHSVLSMDDNLVGELFRSAEQEQEAFWRLPFVELHRGQIKTAFADIANTGTVPIGAGASTATAFLSYFVKNYQQHWLHIDCSATYRKTPSDLWATGATGIGVQTLANLLITKANQQ</sequence>
<evidence type="ECO:0000256" key="2">
    <source>
        <dbReference type="ARBA" id="ARBA00022438"/>
    </source>
</evidence>
<reference evidence="9 11" key="1">
    <citation type="submission" date="2015-10" db="EMBL/GenBank/DDBJ databases">
        <title>Tn-seq of a polymicrobial infection.</title>
        <authorList>
            <person name="Stacy A."/>
            <person name="Rumbaugh K.P."/>
            <person name="Whiteley M."/>
        </authorList>
    </citation>
    <scope>NUCLEOTIDE SEQUENCE [LARGE SCALE GENOMIC DNA]</scope>
    <source>
        <strain evidence="9 11">624</strain>
    </source>
</reference>
<evidence type="ECO:0000256" key="6">
    <source>
        <dbReference type="ARBA" id="ARBA00022801"/>
    </source>
</evidence>
<accession>A0A142G189</accession>
<dbReference type="Proteomes" id="UP000072236">
    <property type="component" value="Chromosome"/>
</dbReference>
<dbReference type="NCBIfam" id="NF003450">
    <property type="entry name" value="PRK05015.1"/>
    <property type="match status" value="1"/>
</dbReference>
<dbReference type="Proteomes" id="UP000323012">
    <property type="component" value="Unassembled WGS sequence"/>
</dbReference>
<dbReference type="OrthoDB" id="9809354at2"/>
<dbReference type="Pfam" id="PF00883">
    <property type="entry name" value="Peptidase_M17"/>
    <property type="match status" value="1"/>
</dbReference>
<keyword evidence="5" id="KW-0479">Metal-binding</keyword>
<dbReference type="SMR" id="A0A142G189"/>
<evidence type="ECO:0000313" key="10">
    <source>
        <dbReference type="EMBL" id="TYA39627.1"/>
    </source>
</evidence>
<feature type="domain" description="Cytosol aminopeptidase" evidence="8">
    <location>
        <begin position="278"/>
        <end position="285"/>
    </location>
</feature>
<dbReference type="InterPro" id="IPR000819">
    <property type="entry name" value="Peptidase_M17_C"/>
</dbReference>
<organism evidence="10 12">
    <name type="scientific">Aggregatibacter actinomycetemcomitans</name>
    <name type="common">Actinobacillus actinomycetemcomitans</name>
    <name type="synonym">Haemophilus actinomycetemcomitans</name>
    <dbReference type="NCBI Taxonomy" id="714"/>
    <lineage>
        <taxon>Bacteria</taxon>
        <taxon>Pseudomonadati</taxon>
        <taxon>Pseudomonadota</taxon>
        <taxon>Gammaproteobacteria</taxon>
        <taxon>Pasteurellales</taxon>
        <taxon>Pasteurellaceae</taxon>
        <taxon>Aggregatibacter</taxon>
    </lineage>
</organism>
<evidence type="ECO:0000256" key="3">
    <source>
        <dbReference type="ARBA" id="ARBA00022490"/>
    </source>
</evidence>
<dbReference type="GO" id="GO:0070006">
    <property type="term" value="F:metalloaminopeptidase activity"/>
    <property type="evidence" value="ECO:0007669"/>
    <property type="project" value="InterPro"/>
</dbReference>
<dbReference type="eggNOG" id="COG0260">
    <property type="taxonomic scope" value="Bacteria"/>
</dbReference>
<dbReference type="GO" id="GO:0006508">
    <property type="term" value="P:proteolysis"/>
    <property type="evidence" value="ECO:0007669"/>
    <property type="project" value="UniProtKB-KW"/>
</dbReference>
<dbReference type="PROSITE" id="PS00631">
    <property type="entry name" value="CYTOSOL_AP"/>
    <property type="match status" value="1"/>
</dbReference>
<evidence type="ECO:0000313" key="11">
    <source>
        <dbReference type="Proteomes" id="UP000072236"/>
    </source>
</evidence>
<dbReference type="Gene3D" id="3.40.630.10">
    <property type="entry name" value="Zn peptidases"/>
    <property type="match status" value="1"/>
</dbReference>